<feature type="region of interest" description="Disordered" evidence="1">
    <location>
        <begin position="906"/>
        <end position="926"/>
    </location>
</feature>
<keyword evidence="4" id="KW-1185">Reference proteome</keyword>
<dbReference type="EMBL" id="ATMH01010581">
    <property type="protein sequence ID" value="EPY17254.1"/>
    <property type="molecule type" value="Genomic_DNA"/>
</dbReference>
<evidence type="ECO:0000256" key="1">
    <source>
        <dbReference type="SAM" id="MobiDB-lite"/>
    </source>
</evidence>
<comment type="caution">
    <text evidence="3">The sequence shown here is derived from an EMBL/GenBank/DDBJ whole genome shotgun (WGS) entry which is preliminary data.</text>
</comment>
<feature type="domain" description="Clu" evidence="2">
    <location>
        <begin position="142"/>
        <end position="382"/>
    </location>
</feature>
<name>S9TK92_9TRYP</name>
<proteinExistence type="predicted"/>
<feature type="region of interest" description="Disordered" evidence="1">
    <location>
        <begin position="1"/>
        <end position="62"/>
    </location>
</feature>
<dbReference type="InterPro" id="IPR025697">
    <property type="entry name" value="CLU_dom"/>
</dbReference>
<reference evidence="3 4" key="1">
    <citation type="journal article" date="2013" name="PLoS ONE">
        <title>Predicting the Proteins of Angomonas deanei, Strigomonas culicis and Their Respective Endosymbionts Reveals New Aspects of the Trypanosomatidae Family.</title>
        <authorList>
            <person name="Motta M.C."/>
            <person name="Martins A.C."/>
            <person name="de Souza S.S."/>
            <person name="Catta-Preta C.M."/>
            <person name="Silva R."/>
            <person name="Klein C.C."/>
            <person name="de Almeida L.G."/>
            <person name="de Lima Cunha O."/>
            <person name="Ciapina L.P."/>
            <person name="Brocchi M."/>
            <person name="Colabardini A.C."/>
            <person name="de Araujo Lima B."/>
            <person name="Machado C.R."/>
            <person name="de Almeida Soares C.M."/>
            <person name="Probst C.M."/>
            <person name="de Menezes C.B."/>
            <person name="Thompson C.E."/>
            <person name="Bartholomeu D.C."/>
            <person name="Gradia D.F."/>
            <person name="Pavoni D.P."/>
            <person name="Grisard E.C."/>
            <person name="Fantinatti-Garboggini F."/>
            <person name="Marchini F.K."/>
            <person name="Rodrigues-Luiz G.F."/>
            <person name="Wagner G."/>
            <person name="Goldman G.H."/>
            <person name="Fietto J.L."/>
            <person name="Elias M.C."/>
            <person name="Goldman M.H."/>
            <person name="Sagot M.F."/>
            <person name="Pereira M."/>
            <person name="Stoco P.H."/>
            <person name="de Mendonca-Neto R.P."/>
            <person name="Teixeira S.M."/>
            <person name="Maciel T.E."/>
            <person name="de Oliveira Mendes T.A."/>
            <person name="Urmenyi T.P."/>
            <person name="de Souza W."/>
            <person name="Schenkman S."/>
            <person name="de Vasconcelos A.T."/>
        </authorList>
    </citation>
    <scope>NUCLEOTIDE SEQUENCE [LARGE SCALE GENOMIC DNA]</scope>
</reference>
<sequence length="1361" mass="150716">MGSESSVEQKGHGRAPYDALSLPDEAPRQAPAGVRSLRKRHRRRGRMYPSPSSPTTPGDLTGTAEMGLLAQHQREMTLSGQLFDVRPPKMSADHMTIEKDFTASYLDACYRALAGEDTAKAFGPNDIFQLTVSSWDAANYQASQAALEGVVATFYHDTLQVVTAVIDWEDSLCADRTSDLAEREMSSSRSRSYPLATELRESTLNYAAAATGECSVLSDAMLHYTVTHGRVVVRQGFFFFFWSSCLGEKVGSLECRSSRWVQQASVSHVHVPLHYHYRYRGRGVTVISLAPISETLTSVTEQSGEVAAMAQQLASAFSLTPYCGSADQETAADHPRMVGNPNYEMSPDYSFMPKDVYVHFGRDGRYYFIQNRRWFPPWLSGRLATNGQSLTLSEFSLLSPQLLSSKGVHLSCRSFAPDAFISENLETLHFMKYEIDRGMQDLLSRVREAPLERAQREKRRRAAQQKLQQEMDFARSHGEVSVSHTTAVTLESTNTEEAGQMLSANPFTASVPLCPTPAVTPLTPQALLTQSGGHSTMSSSALDLVQETLASLDETEDAEAAGAAPPAHVNLYYTGNIVSQFDRMGYPKRLLGALYLTLIQFPSAPRHMLFELKREILFRGIKEYILCRAYETRFPDLHARGALADLGDHDDGAYVDEDGAPIFGLVDQYGIDGDSDATDEEYALEETSSESCETLFLNASAPFSRTGLLDRLKAFAASVRHVARLFMGRPHVVTATTAAANSPPSHKKRRSVRAGPPPARGVCIGAAVANPLPPELGGLARKERPQAEKSHHLYANMHFFDLVERTLVAFMQYDGRELPQHMYFRGNLDEKEVWEEAVTLNDLYNDTILPFVYHKFHIPFNAAPDLKLPLGEADKAIVHERLCAAFGMTVVDGRVTSCVPTVKDFSPHRRRPDAAPRDDVDPSAASAEGAVYEVPRWIRLRTMQLLRLLMRHDATHREWDLYGAALIPFLTIQRDCCRSDEAVAGPGRHRLLPPLSKMLPTLVRQVTNMSTAPVLLWHLLEQDSVSLGDEDCRHLGRNYRSALGASSSVAGGFLNGLEMAAAQRREQLNTLADRCLLIQVLRRQVHLLSDMEGLPTLPVTNLPEECGRPFHVCTMPTLRQEGPCSLPEEAVLAKLLACLSEVVHQADLVLHQLGSPFSLQYHRFTAELLSVRRSYPVEVHCGPASSDAELQDGEAVLQHMLSTLQTFCSQDLYAAQDALHRGVQLFNRAIARAALTHEAALHAEVQPDVGVELCLRNAAELFIGLEGLHSPHTVRTLANLALYFHATGQHDAWRECVWRLRLLCADDAPEDIRALLQTTQTAGANSALTNWYRSGSHSSMKNSSSLNRQSVIPLVVLAYEE</sequence>
<evidence type="ECO:0000313" key="3">
    <source>
        <dbReference type="EMBL" id="EPY17254.1"/>
    </source>
</evidence>
<gene>
    <name evidence="3" type="ORF">STCU_10724</name>
</gene>
<evidence type="ECO:0000313" key="4">
    <source>
        <dbReference type="Proteomes" id="UP000015354"/>
    </source>
</evidence>
<protein>
    <recommendedName>
        <fullName evidence="2">Clu domain-containing protein</fullName>
    </recommendedName>
</protein>
<feature type="compositionally biased region" description="Basic residues" evidence="1">
    <location>
        <begin position="36"/>
        <end position="46"/>
    </location>
</feature>
<organism evidence="3 4">
    <name type="scientific">Strigomonas culicis</name>
    <dbReference type="NCBI Taxonomy" id="28005"/>
    <lineage>
        <taxon>Eukaryota</taxon>
        <taxon>Discoba</taxon>
        <taxon>Euglenozoa</taxon>
        <taxon>Kinetoplastea</taxon>
        <taxon>Metakinetoplastina</taxon>
        <taxon>Trypanosomatida</taxon>
        <taxon>Trypanosomatidae</taxon>
        <taxon>Strigomonadinae</taxon>
        <taxon>Strigomonas</taxon>
    </lineage>
</organism>
<dbReference type="OrthoDB" id="10604264at2759"/>
<dbReference type="Proteomes" id="UP000015354">
    <property type="component" value="Unassembled WGS sequence"/>
</dbReference>
<dbReference type="PROSITE" id="PS51823">
    <property type="entry name" value="CLU"/>
    <property type="match status" value="1"/>
</dbReference>
<accession>S9TK92</accession>
<evidence type="ECO:0000259" key="2">
    <source>
        <dbReference type="PROSITE" id="PS51823"/>
    </source>
</evidence>